<dbReference type="RefSeq" id="WP_096010403.1">
    <property type="nucleotide sequence ID" value="NZ_NTME01000081.1"/>
</dbReference>
<comment type="caution">
    <text evidence="1">The sequence shown here is derived from an EMBL/GenBank/DDBJ whole genome shotgun (WGS) entry which is preliminary data.</text>
</comment>
<evidence type="ECO:0000313" key="2">
    <source>
        <dbReference type="Proteomes" id="UP000218102"/>
    </source>
</evidence>
<name>A0A2A3LW26_PSEDL</name>
<gene>
    <name evidence="1" type="ORF">CMV24_29920</name>
</gene>
<proteinExistence type="predicted"/>
<sequence length="254" mass="25873">MPWYRPGSVAITAGQTTVTGTGTDFAANSRVGDAFLGPDGRWYEVANIASATVLSILPAYQGETLSAGAYAIAPMQGYVKESADALRTIVNQYGEKIAALGSTGNYDILPVEKGGTGGSSASAARLGLGLGTAAVASIVGSVSSGAILEYSSNANGRYLKLADGTLICWATGGVYTASYSLGGLYFNSGAVMQFPHAFYDVPAIVPLGSNAGSASLPIPYKYSESASSVAIGAYEPLQGASFSAGYVAIGRWKQ</sequence>
<dbReference type="AlphaFoldDB" id="A0A2A3LW26"/>
<protein>
    <submittedName>
        <fullName evidence="1">Phage tail protein</fullName>
    </submittedName>
</protein>
<dbReference type="EMBL" id="NTME01000081">
    <property type="protein sequence ID" value="PBJ91914.1"/>
    <property type="molecule type" value="Genomic_DNA"/>
</dbReference>
<organism evidence="1 2">
    <name type="scientific">Pseudomonas plecoglossicida</name>
    <dbReference type="NCBI Taxonomy" id="70775"/>
    <lineage>
        <taxon>Bacteria</taxon>
        <taxon>Pseudomonadati</taxon>
        <taxon>Pseudomonadota</taxon>
        <taxon>Gammaproteobacteria</taxon>
        <taxon>Pseudomonadales</taxon>
        <taxon>Pseudomonadaceae</taxon>
        <taxon>Pseudomonas</taxon>
    </lineage>
</organism>
<dbReference type="Proteomes" id="UP000218102">
    <property type="component" value="Unassembled WGS sequence"/>
</dbReference>
<reference evidence="1 2" key="1">
    <citation type="submission" date="2017-09" db="EMBL/GenBank/DDBJ databases">
        <authorList>
            <person name="Ehlers B."/>
            <person name="Leendertz F.H."/>
        </authorList>
    </citation>
    <scope>NUCLEOTIDE SEQUENCE [LARGE SCALE GENOMIC DNA]</scope>
    <source>
        <strain evidence="1 2">DJ-1</strain>
    </source>
</reference>
<evidence type="ECO:0000313" key="1">
    <source>
        <dbReference type="EMBL" id="PBJ91914.1"/>
    </source>
</evidence>
<accession>A0A2A3LW26</accession>